<comment type="subcellular location">
    <subcellularLocation>
        <location evidence="5">Cell membrane</location>
        <topology evidence="5">Multi-pass membrane protein</topology>
    </subcellularLocation>
</comment>
<dbReference type="InterPro" id="IPR005372">
    <property type="entry name" value="UPF0182"/>
</dbReference>
<protein>
    <recommendedName>
        <fullName evidence="5">UPF0182 protein EGH25_10965</fullName>
    </recommendedName>
</protein>
<feature type="transmembrane region" description="Helical" evidence="5">
    <location>
        <begin position="144"/>
        <end position="166"/>
    </location>
</feature>
<feature type="transmembrane region" description="Helical" evidence="5">
    <location>
        <begin position="278"/>
        <end position="299"/>
    </location>
</feature>
<evidence type="ECO:0000256" key="4">
    <source>
        <dbReference type="ARBA" id="ARBA00023136"/>
    </source>
</evidence>
<dbReference type="AlphaFoldDB" id="A0A9Q4C7U7"/>
<keyword evidence="4 5" id="KW-0472">Membrane</keyword>
<dbReference type="PANTHER" id="PTHR39344:SF1">
    <property type="entry name" value="UPF0182 PROTEIN SLL1060"/>
    <property type="match status" value="1"/>
</dbReference>
<keyword evidence="1 5" id="KW-1003">Cell membrane</keyword>
<dbReference type="Pfam" id="PF03699">
    <property type="entry name" value="UPF0182"/>
    <property type="match status" value="1"/>
</dbReference>
<evidence type="ECO:0000256" key="3">
    <source>
        <dbReference type="ARBA" id="ARBA00022989"/>
    </source>
</evidence>
<evidence type="ECO:0000313" key="7">
    <source>
        <dbReference type="EMBL" id="MCX2819871.1"/>
    </source>
</evidence>
<feature type="compositionally biased region" description="Low complexity" evidence="6">
    <location>
        <begin position="907"/>
        <end position="923"/>
    </location>
</feature>
<dbReference type="GO" id="GO:0005576">
    <property type="term" value="C:extracellular region"/>
    <property type="evidence" value="ECO:0007669"/>
    <property type="project" value="TreeGrafter"/>
</dbReference>
<comment type="similarity">
    <text evidence="5">Belongs to the UPF0182 family.</text>
</comment>
<evidence type="ECO:0000313" key="8">
    <source>
        <dbReference type="Proteomes" id="UP001149411"/>
    </source>
</evidence>
<feature type="transmembrane region" description="Helical" evidence="5">
    <location>
        <begin position="88"/>
        <end position="106"/>
    </location>
</feature>
<dbReference type="RefSeq" id="WP_266088520.1">
    <property type="nucleotide sequence ID" value="NZ_RKLV01000013.1"/>
</dbReference>
<dbReference type="HAMAP" id="MF_01600">
    <property type="entry name" value="UPF0182"/>
    <property type="match status" value="1"/>
</dbReference>
<feature type="region of interest" description="Disordered" evidence="6">
    <location>
        <begin position="904"/>
        <end position="930"/>
    </location>
</feature>
<gene>
    <name evidence="7" type="ORF">EGH25_10965</name>
</gene>
<dbReference type="PANTHER" id="PTHR39344">
    <property type="entry name" value="UPF0182 PROTEIN SLL1060"/>
    <property type="match status" value="1"/>
</dbReference>
<evidence type="ECO:0000256" key="6">
    <source>
        <dbReference type="SAM" id="MobiDB-lite"/>
    </source>
</evidence>
<sequence length="930" mass="104578">MSRRQNAAVVAAFVGLVALYVATNAPSLYADYLWFVSVGYEAVFLKVFAYQAVVFVVFGLVSFVALYASLRVAVRNVRKHTPSYSASAWYTVGVVVTSVALGAAYSDVWETFLLYVNAEPFGTADPYFGRPIAFYVFSLPAYEAIVSFLLLLVTVSLLIAVAVYAYEFGLEEYEDAIGIDELDASRIEFDPEAFARRVSAYAYGHLTVGAGALLIVLSLNFYLSRLRLVYSESGAVFGVGATEASVTSPVLLVLAVVAFLGGVAVIANAHVRLRDSRIVYAAVGGIVLVGILGTAGGFLHQSYVVEPDEFNQEEPYLDNEIEFTRSGFALNRINERSFNVSENLTREQIENNPGTIDNLRLWDKRPLMQTYNEQNNLRTYYHFNDIKTDRYTFDGDLRQVYISTREIEFDALPEGSQSWVNQHLVYTHGMGFVMSPVSEVGDEGFPEYYVDQIPPRAEVDLEIDQPRIYYGETTDSYNIVGSGTRELDYPRRGENAYYDYTGDGGIPLSSTFRKIAYSLRFGEFQIYFSNSVTDDSKIQMNRDLDTRVNEVAPFLEYDEDPYPVVVNGRVKWIYDAYTTTDRYPYSARYPFNGEQINYLRNSVKVVVDAYSGETTFYVTEDDDPIINAYRKVFPSMFEDFDEISPELRDHVRYPQDVFETQARVNLVYHMQNEQAFYNREDEWRIPNEEVSGETVPVEPYYIVMKLPNEEEPEFMQILPFIPEARQNLIGWMAARSDRPNYGEIESFLLSQQDLVFGPQQVESRIDQNTEISQSITLWSQAGSSVDRGNLLAVPLDDTILYVEPLFLEAQNEGALPQLQRVIVAHNDRVTMQRTLDASLSALFGEAVAPPAVPGVTQPSTERIQRLRELYDGADSALRDGNFTEYAENIEEIGTVLDDLNTTGTNGTVAVPDAPSAPSAPIDTPDADELE</sequence>
<evidence type="ECO:0000256" key="1">
    <source>
        <dbReference type="ARBA" id="ARBA00022475"/>
    </source>
</evidence>
<dbReference type="GO" id="GO:0005886">
    <property type="term" value="C:plasma membrane"/>
    <property type="evidence" value="ECO:0007669"/>
    <property type="project" value="UniProtKB-SubCell"/>
</dbReference>
<organism evidence="7 8">
    <name type="scientific">Halorutilus salinus</name>
    <dbReference type="NCBI Taxonomy" id="2487751"/>
    <lineage>
        <taxon>Archaea</taxon>
        <taxon>Methanobacteriati</taxon>
        <taxon>Methanobacteriota</taxon>
        <taxon>Stenosarchaea group</taxon>
        <taxon>Halobacteria</taxon>
        <taxon>Halorutilales</taxon>
        <taxon>Halorutilaceae</taxon>
        <taxon>Halorutilus</taxon>
    </lineage>
</organism>
<feature type="transmembrane region" description="Helical" evidence="5">
    <location>
        <begin position="250"/>
        <end position="271"/>
    </location>
</feature>
<keyword evidence="2 5" id="KW-0812">Transmembrane</keyword>
<comment type="caution">
    <text evidence="7">The sequence shown here is derived from an EMBL/GenBank/DDBJ whole genome shotgun (WGS) entry which is preliminary data.</text>
</comment>
<evidence type="ECO:0000256" key="5">
    <source>
        <dbReference type="HAMAP-Rule" id="MF_01600"/>
    </source>
</evidence>
<reference evidence="7" key="1">
    <citation type="submission" date="2022-09" db="EMBL/GenBank/DDBJ databases">
        <title>Haloadaptaus new haloarchaeum isolated from saline soil.</title>
        <authorList>
            <person name="Duran-Viseras A."/>
            <person name="Sanchez-Porro C."/>
            <person name="Ventosa A."/>
        </authorList>
    </citation>
    <scope>NUCLEOTIDE SEQUENCE</scope>
    <source>
        <strain evidence="7">F3-133</strain>
    </source>
</reference>
<evidence type="ECO:0000256" key="2">
    <source>
        <dbReference type="ARBA" id="ARBA00022692"/>
    </source>
</evidence>
<comment type="caution">
    <text evidence="5">Lacks conserved residue(s) required for the propagation of feature annotation.</text>
</comment>
<accession>A0A9Q4C7U7</accession>
<keyword evidence="3 5" id="KW-1133">Transmembrane helix</keyword>
<dbReference type="EMBL" id="RKLV01000013">
    <property type="protein sequence ID" value="MCX2819871.1"/>
    <property type="molecule type" value="Genomic_DNA"/>
</dbReference>
<proteinExistence type="inferred from homology"/>
<dbReference type="Proteomes" id="UP001149411">
    <property type="component" value="Unassembled WGS sequence"/>
</dbReference>
<feature type="transmembrane region" description="Helical" evidence="5">
    <location>
        <begin position="200"/>
        <end position="223"/>
    </location>
</feature>
<keyword evidence="8" id="KW-1185">Reference proteome</keyword>
<name>A0A9Q4C7U7_9EURY</name>
<feature type="transmembrane region" description="Helical" evidence="5">
    <location>
        <begin position="48"/>
        <end position="68"/>
    </location>
</feature>